<dbReference type="EMBL" id="JBHSEL010000071">
    <property type="protein sequence ID" value="MFC4625444.1"/>
    <property type="molecule type" value="Genomic_DNA"/>
</dbReference>
<proteinExistence type="predicted"/>
<sequence>MPHGQSYCFSIPPHVFNRQMFQSFFQNIRPQASKLDIVFSYELGLTKLLNAMNEPWSALYRPDPMTAVKPGFDGGVNPTHLCADEIIQRHGFIKIERLVKNPKQLKNSATIQHYLQKYNNSIKSAPMTVKRSAPKAVVVCHCHYIEVIDELIETLDRVPDGCVIYITSSKPEVLTNFKLNWRRKNVPLHPVGIENWGRDVRPFTYLMQNLKLADDVPVLKLHGKRSLYSPEGDHWRKDLLNSLLSSEEGVNHCIELFKKNPKLGMLGAPNSYVSNLEYWGGNKNTVKALLEQQSVACSDEDLGFYAGTMFWIRSQCAEMILKDICLQEFEKEASQRDGTLAHALERSIPMALRAKGWDMMEVGSDTILTPDMVRDRKVMTCPPEVPSL</sequence>
<accession>A0ABV9H7X2</accession>
<gene>
    <name evidence="1" type="ORF">ACFO1V_09450</name>
</gene>
<organism evidence="1 2">
    <name type="scientific">Daeguia caeni</name>
    <dbReference type="NCBI Taxonomy" id="439612"/>
    <lineage>
        <taxon>Bacteria</taxon>
        <taxon>Pseudomonadati</taxon>
        <taxon>Pseudomonadota</taxon>
        <taxon>Alphaproteobacteria</taxon>
        <taxon>Hyphomicrobiales</taxon>
        <taxon>Brucellaceae</taxon>
        <taxon>Daeguia</taxon>
    </lineage>
</organism>
<name>A0ABV9H7X2_9HYPH</name>
<reference evidence="2" key="1">
    <citation type="journal article" date="2019" name="Int. J. Syst. Evol. Microbiol.">
        <title>The Global Catalogue of Microorganisms (GCM) 10K type strain sequencing project: providing services to taxonomists for standard genome sequencing and annotation.</title>
        <authorList>
            <consortium name="The Broad Institute Genomics Platform"/>
            <consortium name="The Broad Institute Genome Sequencing Center for Infectious Disease"/>
            <person name="Wu L."/>
            <person name="Ma J."/>
        </authorList>
    </citation>
    <scope>NUCLEOTIDE SEQUENCE [LARGE SCALE GENOMIC DNA]</scope>
    <source>
        <strain evidence="2">CGMCC 1.15731</strain>
    </source>
</reference>
<evidence type="ECO:0000313" key="1">
    <source>
        <dbReference type="EMBL" id="MFC4625444.1"/>
    </source>
</evidence>
<comment type="caution">
    <text evidence="1">The sequence shown here is derived from an EMBL/GenBank/DDBJ whole genome shotgun (WGS) entry which is preliminary data.</text>
</comment>
<keyword evidence="2" id="KW-1185">Reference proteome</keyword>
<dbReference type="RefSeq" id="WP_380075088.1">
    <property type="nucleotide sequence ID" value="NZ_JBHSEL010000071.1"/>
</dbReference>
<dbReference type="InterPro" id="IPR007739">
    <property type="entry name" value="RgpF"/>
</dbReference>
<evidence type="ECO:0000313" key="2">
    <source>
        <dbReference type="Proteomes" id="UP001596042"/>
    </source>
</evidence>
<dbReference type="Proteomes" id="UP001596042">
    <property type="component" value="Unassembled WGS sequence"/>
</dbReference>
<dbReference type="Pfam" id="PF05045">
    <property type="entry name" value="RgpF"/>
    <property type="match status" value="1"/>
</dbReference>
<protein>
    <submittedName>
        <fullName evidence="1">Rhamnan synthesis F family protein</fullName>
    </submittedName>
</protein>